<dbReference type="AlphaFoldDB" id="A0A5B7CSQ0"/>
<feature type="region of interest" description="Disordered" evidence="1">
    <location>
        <begin position="1"/>
        <end position="21"/>
    </location>
</feature>
<proteinExistence type="predicted"/>
<gene>
    <name evidence="2" type="ORF">E2C01_005408</name>
</gene>
<evidence type="ECO:0000256" key="1">
    <source>
        <dbReference type="SAM" id="MobiDB-lite"/>
    </source>
</evidence>
<sequence>MKENNTRGTCGQYSPRQVNTTTTSTHNQIICTLTWLLKLLTPEKVRVMGVALSPSLILLALSSRAALALGDGVLCVKVGHKQREV</sequence>
<protein>
    <submittedName>
        <fullName evidence="2">Uncharacterized protein</fullName>
    </submittedName>
</protein>
<accession>A0A5B7CSQ0</accession>
<dbReference type="Proteomes" id="UP000324222">
    <property type="component" value="Unassembled WGS sequence"/>
</dbReference>
<evidence type="ECO:0000313" key="3">
    <source>
        <dbReference type="Proteomes" id="UP000324222"/>
    </source>
</evidence>
<keyword evidence="3" id="KW-1185">Reference proteome</keyword>
<organism evidence="2 3">
    <name type="scientific">Portunus trituberculatus</name>
    <name type="common">Swimming crab</name>
    <name type="synonym">Neptunus trituberculatus</name>
    <dbReference type="NCBI Taxonomy" id="210409"/>
    <lineage>
        <taxon>Eukaryota</taxon>
        <taxon>Metazoa</taxon>
        <taxon>Ecdysozoa</taxon>
        <taxon>Arthropoda</taxon>
        <taxon>Crustacea</taxon>
        <taxon>Multicrustacea</taxon>
        <taxon>Malacostraca</taxon>
        <taxon>Eumalacostraca</taxon>
        <taxon>Eucarida</taxon>
        <taxon>Decapoda</taxon>
        <taxon>Pleocyemata</taxon>
        <taxon>Brachyura</taxon>
        <taxon>Eubrachyura</taxon>
        <taxon>Portunoidea</taxon>
        <taxon>Portunidae</taxon>
        <taxon>Portuninae</taxon>
        <taxon>Portunus</taxon>
    </lineage>
</organism>
<comment type="caution">
    <text evidence="2">The sequence shown here is derived from an EMBL/GenBank/DDBJ whole genome shotgun (WGS) entry which is preliminary data.</text>
</comment>
<evidence type="ECO:0000313" key="2">
    <source>
        <dbReference type="EMBL" id="MPC12702.1"/>
    </source>
</evidence>
<reference evidence="2 3" key="1">
    <citation type="submission" date="2019-05" db="EMBL/GenBank/DDBJ databases">
        <title>Another draft genome of Portunus trituberculatus and its Hox gene families provides insights of decapod evolution.</title>
        <authorList>
            <person name="Jeong J.-H."/>
            <person name="Song I."/>
            <person name="Kim S."/>
            <person name="Choi T."/>
            <person name="Kim D."/>
            <person name="Ryu S."/>
            <person name="Kim W."/>
        </authorList>
    </citation>
    <scope>NUCLEOTIDE SEQUENCE [LARGE SCALE GENOMIC DNA]</scope>
    <source>
        <tissue evidence="2">Muscle</tissue>
    </source>
</reference>
<name>A0A5B7CSQ0_PORTR</name>
<dbReference type="EMBL" id="VSRR010000231">
    <property type="protein sequence ID" value="MPC12702.1"/>
    <property type="molecule type" value="Genomic_DNA"/>
</dbReference>